<evidence type="ECO:0000256" key="1">
    <source>
        <dbReference type="SAM" id="MobiDB-lite"/>
    </source>
</evidence>
<reference evidence="2 3" key="1">
    <citation type="journal article" date="2019" name="Sci. Data">
        <title>Hybrid genome assembly and annotation of Danionella translucida.</title>
        <authorList>
            <person name="Kadobianskyi M."/>
            <person name="Schulze L."/>
            <person name="Schuelke M."/>
            <person name="Judkewitz B."/>
        </authorList>
    </citation>
    <scope>NUCLEOTIDE SEQUENCE [LARGE SCALE GENOMIC DNA]</scope>
    <source>
        <strain evidence="2 3">Bolton</strain>
    </source>
</reference>
<feature type="region of interest" description="Disordered" evidence="1">
    <location>
        <begin position="27"/>
        <end position="61"/>
    </location>
</feature>
<organism evidence="2 3">
    <name type="scientific">Danionella cerebrum</name>
    <dbReference type="NCBI Taxonomy" id="2873325"/>
    <lineage>
        <taxon>Eukaryota</taxon>
        <taxon>Metazoa</taxon>
        <taxon>Chordata</taxon>
        <taxon>Craniata</taxon>
        <taxon>Vertebrata</taxon>
        <taxon>Euteleostomi</taxon>
        <taxon>Actinopterygii</taxon>
        <taxon>Neopterygii</taxon>
        <taxon>Teleostei</taxon>
        <taxon>Ostariophysi</taxon>
        <taxon>Cypriniformes</taxon>
        <taxon>Danionidae</taxon>
        <taxon>Danioninae</taxon>
        <taxon>Danionella</taxon>
    </lineage>
</organism>
<name>A0A553R2H2_9TELE</name>
<dbReference type="AlphaFoldDB" id="A0A553R2H2"/>
<evidence type="ECO:0000313" key="3">
    <source>
        <dbReference type="Proteomes" id="UP000316079"/>
    </source>
</evidence>
<feature type="non-terminal residue" evidence="2">
    <location>
        <position position="1"/>
    </location>
</feature>
<keyword evidence="3" id="KW-1185">Reference proteome</keyword>
<dbReference type="Proteomes" id="UP000316079">
    <property type="component" value="Unassembled WGS sequence"/>
</dbReference>
<gene>
    <name evidence="2" type="ORF">DNTS_029311</name>
</gene>
<evidence type="ECO:0000313" key="2">
    <source>
        <dbReference type="EMBL" id="TRY96376.1"/>
    </source>
</evidence>
<proteinExistence type="predicted"/>
<comment type="caution">
    <text evidence="2">The sequence shown here is derived from an EMBL/GenBank/DDBJ whole genome shotgun (WGS) entry which is preliminary data.</text>
</comment>
<dbReference type="EMBL" id="SRMA01025300">
    <property type="protein sequence ID" value="TRY96376.1"/>
    <property type="molecule type" value="Genomic_DNA"/>
</dbReference>
<dbReference type="OrthoDB" id="8952749at2759"/>
<accession>A0A553R2H2</accession>
<protein>
    <submittedName>
        <fullName evidence="2">Uncharacterized protein</fullName>
    </submittedName>
</protein>
<sequence length="116" mass="12847">SPTTWNEVGQTRKLEIWEGVRVTRKLENVRGSPSNKEAGNLGGSRADKEAGQPGGSQEKRTLDNLGSWQMWFLAEDPVDIVSAIPWAPEKMLLKKMVCADVISHILPVLSMYIQGN</sequence>